<dbReference type="InterPro" id="IPR017871">
    <property type="entry name" value="ABC_transporter-like_CS"/>
</dbReference>
<dbReference type="InterPro" id="IPR011527">
    <property type="entry name" value="ABC1_TM_dom"/>
</dbReference>
<feature type="domain" description="ABC transmembrane type-1" evidence="12">
    <location>
        <begin position="175"/>
        <end position="454"/>
    </location>
</feature>
<evidence type="ECO:0000256" key="5">
    <source>
        <dbReference type="ARBA" id="ARBA00022741"/>
    </source>
</evidence>
<feature type="transmembrane region" description="Helical" evidence="10">
    <location>
        <begin position="171"/>
        <end position="193"/>
    </location>
</feature>
<feature type="transmembrane region" description="Helical" evidence="10">
    <location>
        <begin position="213"/>
        <end position="234"/>
    </location>
</feature>
<keyword evidence="15" id="KW-1185">Reference proteome</keyword>
<keyword evidence="7" id="KW-0067">ATP-binding</keyword>
<keyword evidence="4 10" id="KW-0812">Transmembrane</keyword>
<evidence type="ECO:0000259" key="11">
    <source>
        <dbReference type="PROSITE" id="PS50893"/>
    </source>
</evidence>
<organism evidence="14 15">
    <name type="scientific">Spirosoma taeanense</name>
    <dbReference type="NCBI Taxonomy" id="2735870"/>
    <lineage>
        <taxon>Bacteria</taxon>
        <taxon>Pseudomonadati</taxon>
        <taxon>Bacteroidota</taxon>
        <taxon>Cytophagia</taxon>
        <taxon>Cytophagales</taxon>
        <taxon>Cytophagaceae</taxon>
        <taxon>Spirosoma</taxon>
    </lineage>
</organism>
<dbReference type="InterPro" id="IPR005074">
    <property type="entry name" value="Peptidase_C39"/>
</dbReference>
<feature type="domain" description="ABC transporter" evidence="11">
    <location>
        <begin position="488"/>
        <end position="724"/>
    </location>
</feature>
<proteinExistence type="predicted"/>
<evidence type="ECO:0000256" key="3">
    <source>
        <dbReference type="ARBA" id="ARBA00022475"/>
    </source>
</evidence>
<dbReference type="CDD" id="cd18571">
    <property type="entry name" value="ABC_6TM_peptidase_like"/>
    <property type="match status" value="1"/>
</dbReference>
<dbReference type="GO" id="GO:0006508">
    <property type="term" value="P:proteolysis"/>
    <property type="evidence" value="ECO:0007669"/>
    <property type="project" value="InterPro"/>
</dbReference>
<evidence type="ECO:0000256" key="6">
    <source>
        <dbReference type="ARBA" id="ARBA00022801"/>
    </source>
</evidence>
<keyword evidence="9 10" id="KW-0472">Membrane</keyword>
<sequence length="730" mass="82314">MIKKFPVYRQLDLVDCGPTCLRMIGKHYGKTLSLEYLRDVCFIRKTGVSLAGISDGAQTVGFRTMAVRIPLQVLLNEAPKPLIAYWRQRHFVVVYASTAKHVLVADPAQGLVKYTHAEFLEGWTAQPNAPEVPGAALLLEPGQTFYDDPDEPQEGLRLSYFWGYLRPFRRYLVQIGIGVVLSALLTFIVPFLMQAVVDRGIEYQDIGFVNLLLIGQLTIFLCQLITNFVEQWILMHISSRINIRLISDFLTKLMRLPISFFETRNTGDILQRIDDHVIIERFLTSSSLTVVFSMFNMLVFGVVLALYNSAIFAVFAVSAVTYVAWTWAFMKSRKRINLRRFDRMSDNQGSLLEIVSGITEIKLQNIENQKRWKWEQVQARLFKIGVEDMRLMQIQQLGTFFIGQLKDIFITYLSAKLVIDGQITLGTMLSIQAIVGQVNSPLSRLLGFMRSAQDAKISLDRLSEVHKKDDEEPAQAGRTRHLGAWSGIAFQHLTFSYGGASTPPVLKDINLVLQRGKTTALVGASGSGKTTLMKLLLKFHVPTSGQILIGNQDLQAIHSGWWRSQCGVVMQEGFIFSDTLLQNIVTSDESPDEERLNYAIYAANLYDLIRNLPRGLATKIGSEGLGLSVGQKQRILMARAIYKNPMFLFFDEATSSLDANNEKIIMNNLAEFTRGRTVLVIAHRLSTVRNADRIVVLHQGEIVETGTHAELVDKQGYYYTLVHNQLELSN</sequence>
<keyword evidence="2" id="KW-0813">Transport</keyword>
<evidence type="ECO:0000256" key="8">
    <source>
        <dbReference type="ARBA" id="ARBA00022989"/>
    </source>
</evidence>
<feature type="domain" description="Peptidase C39" evidence="13">
    <location>
        <begin position="10"/>
        <end position="130"/>
    </location>
</feature>
<dbReference type="InterPro" id="IPR027417">
    <property type="entry name" value="P-loop_NTPase"/>
</dbReference>
<dbReference type="SMART" id="SM00382">
    <property type="entry name" value="AAA"/>
    <property type="match status" value="1"/>
</dbReference>
<dbReference type="GO" id="GO:0005886">
    <property type="term" value="C:plasma membrane"/>
    <property type="evidence" value="ECO:0007669"/>
    <property type="project" value="UniProtKB-SubCell"/>
</dbReference>
<dbReference type="PROSITE" id="PS50990">
    <property type="entry name" value="PEPTIDASE_C39"/>
    <property type="match status" value="1"/>
</dbReference>
<evidence type="ECO:0000313" key="14">
    <source>
        <dbReference type="EMBL" id="QJW89353.1"/>
    </source>
</evidence>
<dbReference type="Pfam" id="PF03412">
    <property type="entry name" value="Peptidase_C39"/>
    <property type="match status" value="1"/>
</dbReference>
<dbReference type="SUPFAM" id="SSF90123">
    <property type="entry name" value="ABC transporter transmembrane region"/>
    <property type="match status" value="1"/>
</dbReference>
<dbReference type="InterPro" id="IPR039421">
    <property type="entry name" value="Type_1_exporter"/>
</dbReference>
<dbReference type="CDD" id="cd02418">
    <property type="entry name" value="Peptidase_C39B"/>
    <property type="match status" value="1"/>
</dbReference>
<evidence type="ECO:0000256" key="1">
    <source>
        <dbReference type="ARBA" id="ARBA00004651"/>
    </source>
</evidence>
<dbReference type="PROSITE" id="PS50893">
    <property type="entry name" value="ABC_TRANSPORTER_2"/>
    <property type="match status" value="1"/>
</dbReference>
<dbReference type="GO" id="GO:0005524">
    <property type="term" value="F:ATP binding"/>
    <property type="evidence" value="ECO:0007669"/>
    <property type="project" value="UniProtKB-KW"/>
</dbReference>
<dbReference type="AlphaFoldDB" id="A0A6M5Y850"/>
<evidence type="ECO:0000256" key="9">
    <source>
        <dbReference type="ARBA" id="ARBA00023136"/>
    </source>
</evidence>
<feature type="transmembrane region" description="Helical" evidence="10">
    <location>
        <begin position="310"/>
        <end position="330"/>
    </location>
</feature>
<reference evidence="14 15" key="1">
    <citation type="submission" date="2020-05" db="EMBL/GenBank/DDBJ databases">
        <title>Genome sequencing of Spirosoma sp. TS118.</title>
        <authorList>
            <person name="Lee J.-H."/>
            <person name="Jeong S."/>
            <person name="Zhao L."/>
            <person name="Jung J.-H."/>
            <person name="Kim M.-K."/>
            <person name="Lim S."/>
        </authorList>
    </citation>
    <scope>NUCLEOTIDE SEQUENCE [LARGE SCALE GENOMIC DNA]</scope>
    <source>
        <strain evidence="14 15">TS118</strain>
    </source>
</reference>
<evidence type="ECO:0000259" key="13">
    <source>
        <dbReference type="PROSITE" id="PS50990"/>
    </source>
</evidence>
<comment type="subcellular location">
    <subcellularLocation>
        <location evidence="1">Cell membrane</location>
        <topology evidence="1">Multi-pass membrane protein</topology>
    </subcellularLocation>
</comment>
<evidence type="ECO:0000313" key="15">
    <source>
        <dbReference type="Proteomes" id="UP000502756"/>
    </source>
</evidence>
<dbReference type="GO" id="GO:0008233">
    <property type="term" value="F:peptidase activity"/>
    <property type="evidence" value="ECO:0007669"/>
    <property type="project" value="InterPro"/>
</dbReference>
<dbReference type="Proteomes" id="UP000502756">
    <property type="component" value="Chromosome"/>
</dbReference>
<dbReference type="Pfam" id="PF00664">
    <property type="entry name" value="ABC_membrane"/>
    <property type="match status" value="1"/>
</dbReference>
<evidence type="ECO:0000256" key="7">
    <source>
        <dbReference type="ARBA" id="ARBA00022840"/>
    </source>
</evidence>
<name>A0A6M5Y850_9BACT</name>
<dbReference type="Pfam" id="PF00005">
    <property type="entry name" value="ABC_tran"/>
    <property type="match status" value="1"/>
</dbReference>
<evidence type="ECO:0000256" key="10">
    <source>
        <dbReference type="SAM" id="Phobius"/>
    </source>
</evidence>
<gene>
    <name evidence="14" type="ORF">HNV11_08135</name>
</gene>
<keyword evidence="5" id="KW-0547">Nucleotide-binding</keyword>
<feature type="transmembrane region" description="Helical" evidence="10">
    <location>
        <begin position="282"/>
        <end position="304"/>
    </location>
</feature>
<dbReference type="PANTHER" id="PTHR43394:SF1">
    <property type="entry name" value="ATP-BINDING CASSETTE SUB-FAMILY B MEMBER 10, MITOCHONDRIAL"/>
    <property type="match status" value="1"/>
</dbReference>
<dbReference type="GO" id="GO:0015421">
    <property type="term" value="F:ABC-type oligopeptide transporter activity"/>
    <property type="evidence" value="ECO:0007669"/>
    <property type="project" value="TreeGrafter"/>
</dbReference>
<dbReference type="FunFam" id="3.40.50.300:FF:000299">
    <property type="entry name" value="ABC transporter ATP-binding protein/permease"/>
    <property type="match status" value="1"/>
</dbReference>
<dbReference type="GO" id="GO:0016887">
    <property type="term" value="F:ATP hydrolysis activity"/>
    <property type="evidence" value="ECO:0007669"/>
    <property type="project" value="InterPro"/>
</dbReference>
<dbReference type="EMBL" id="CP053435">
    <property type="protein sequence ID" value="QJW89353.1"/>
    <property type="molecule type" value="Genomic_DNA"/>
</dbReference>
<dbReference type="PROSITE" id="PS50929">
    <property type="entry name" value="ABC_TM1F"/>
    <property type="match status" value="1"/>
</dbReference>
<keyword evidence="6" id="KW-0378">Hydrolase</keyword>
<evidence type="ECO:0000256" key="4">
    <source>
        <dbReference type="ARBA" id="ARBA00022692"/>
    </source>
</evidence>
<keyword evidence="8 10" id="KW-1133">Transmembrane helix</keyword>
<dbReference type="Gene3D" id="1.20.1560.10">
    <property type="entry name" value="ABC transporter type 1, transmembrane domain"/>
    <property type="match status" value="1"/>
</dbReference>
<keyword evidence="3" id="KW-1003">Cell membrane</keyword>
<dbReference type="Gene3D" id="3.40.50.300">
    <property type="entry name" value="P-loop containing nucleotide triphosphate hydrolases"/>
    <property type="match status" value="1"/>
</dbReference>
<accession>A0A6M5Y850</accession>
<dbReference type="InterPro" id="IPR003439">
    <property type="entry name" value="ABC_transporter-like_ATP-bd"/>
</dbReference>
<evidence type="ECO:0000259" key="12">
    <source>
        <dbReference type="PROSITE" id="PS50929"/>
    </source>
</evidence>
<evidence type="ECO:0000256" key="2">
    <source>
        <dbReference type="ARBA" id="ARBA00022448"/>
    </source>
</evidence>
<dbReference type="InterPro" id="IPR003593">
    <property type="entry name" value="AAA+_ATPase"/>
</dbReference>
<dbReference type="PROSITE" id="PS00211">
    <property type="entry name" value="ABC_TRANSPORTER_1"/>
    <property type="match status" value="1"/>
</dbReference>
<dbReference type="Gene3D" id="3.90.70.10">
    <property type="entry name" value="Cysteine proteinases"/>
    <property type="match status" value="1"/>
</dbReference>
<dbReference type="KEGG" id="stae:HNV11_08135"/>
<dbReference type="InterPro" id="IPR036640">
    <property type="entry name" value="ABC1_TM_sf"/>
</dbReference>
<protein>
    <submittedName>
        <fullName evidence="14">Peptidase domain-containing ABC transporter</fullName>
    </submittedName>
</protein>
<dbReference type="SUPFAM" id="SSF52540">
    <property type="entry name" value="P-loop containing nucleoside triphosphate hydrolases"/>
    <property type="match status" value="1"/>
</dbReference>
<dbReference type="PANTHER" id="PTHR43394">
    <property type="entry name" value="ATP-DEPENDENT PERMEASE MDL1, MITOCHONDRIAL"/>
    <property type="match status" value="1"/>
</dbReference>